<dbReference type="SFLD" id="SFLDG01125">
    <property type="entry name" value="C1.1:_Acid_Phosphatase_Like"/>
    <property type="match status" value="1"/>
</dbReference>
<evidence type="ECO:0000259" key="3">
    <source>
        <dbReference type="Pfam" id="PF03372"/>
    </source>
</evidence>
<dbReference type="Pfam" id="PF03372">
    <property type="entry name" value="Exo_endo_phos"/>
    <property type="match status" value="1"/>
</dbReference>
<organism evidence="4 5">
    <name type="scientific">Pseudobowmanella zhangzhouensis</name>
    <dbReference type="NCBI Taxonomy" id="1537679"/>
    <lineage>
        <taxon>Bacteria</taxon>
        <taxon>Pseudomonadati</taxon>
        <taxon>Pseudomonadota</taxon>
        <taxon>Gammaproteobacteria</taxon>
        <taxon>Alteromonadales</taxon>
        <taxon>Alteromonadaceae</taxon>
    </lineage>
</organism>
<dbReference type="InterPro" id="IPR005135">
    <property type="entry name" value="Endo/exonuclease/phosphatase"/>
</dbReference>
<evidence type="ECO:0000256" key="2">
    <source>
        <dbReference type="SAM" id="SignalP"/>
    </source>
</evidence>
<protein>
    <submittedName>
        <fullName evidence="4">HAD family acid phosphatase</fullName>
    </submittedName>
</protein>
<dbReference type="PANTHER" id="PTHR31284">
    <property type="entry name" value="ACID PHOSPHATASE-LIKE PROTEIN"/>
    <property type="match status" value="1"/>
</dbReference>
<evidence type="ECO:0000313" key="5">
    <source>
        <dbReference type="Proteomes" id="UP001596364"/>
    </source>
</evidence>
<reference evidence="5" key="1">
    <citation type="journal article" date="2019" name="Int. J. Syst. Evol. Microbiol.">
        <title>The Global Catalogue of Microorganisms (GCM) 10K type strain sequencing project: providing services to taxonomists for standard genome sequencing and annotation.</title>
        <authorList>
            <consortium name="The Broad Institute Genomics Platform"/>
            <consortium name="The Broad Institute Genome Sequencing Center for Infectious Disease"/>
            <person name="Wu L."/>
            <person name="Ma J."/>
        </authorList>
    </citation>
    <scope>NUCLEOTIDE SEQUENCE [LARGE SCALE GENOMIC DNA]</scope>
    <source>
        <strain evidence="5">CGMCC 1.16031</strain>
    </source>
</reference>
<feature type="domain" description="Endonuclease/exonuclease/phosphatase" evidence="3">
    <location>
        <begin position="47"/>
        <end position="305"/>
    </location>
</feature>
<evidence type="ECO:0000256" key="1">
    <source>
        <dbReference type="ARBA" id="ARBA00022729"/>
    </source>
</evidence>
<dbReference type="Pfam" id="PF03767">
    <property type="entry name" value="Acid_phosphat_B"/>
    <property type="match status" value="1"/>
</dbReference>
<name>A0ABW1XJM1_9ALTE</name>
<keyword evidence="5" id="KW-1185">Reference proteome</keyword>
<dbReference type="InterPro" id="IPR005519">
    <property type="entry name" value="Acid_phosphat_B-like"/>
</dbReference>
<evidence type="ECO:0000313" key="4">
    <source>
        <dbReference type="EMBL" id="MFC6440203.1"/>
    </source>
</evidence>
<feature type="signal peptide" evidence="2">
    <location>
        <begin position="1"/>
        <end position="23"/>
    </location>
</feature>
<comment type="caution">
    <text evidence="4">The sequence shown here is derived from an EMBL/GenBank/DDBJ whole genome shotgun (WGS) entry which is preliminary data.</text>
</comment>
<dbReference type="PANTHER" id="PTHR31284:SF10">
    <property type="entry name" value="ACID PHOSPHATASE-LIKE PROTEIN"/>
    <property type="match status" value="1"/>
</dbReference>
<dbReference type="InterPro" id="IPR036691">
    <property type="entry name" value="Endo/exonu/phosph_ase_sf"/>
</dbReference>
<proteinExistence type="predicted"/>
<dbReference type="Proteomes" id="UP001596364">
    <property type="component" value="Unassembled WGS sequence"/>
</dbReference>
<dbReference type="SUPFAM" id="SSF56784">
    <property type="entry name" value="HAD-like"/>
    <property type="match status" value="1"/>
</dbReference>
<keyword evidence="1 2" id="KW-0732">Signal</keyword>
<gene>
    <name evidence="4" type="ORF">ACFP85_08595</name>
</gene>
<dbReference type="RefSeq" id="WP_131258009.1">
    <property type="nucleotide sequence ID" value="NZ_JBHSUS010000001.1"/>
</dbReference>
<accession>A0ABW1XJM1</accession>
<dbReference type="InterPro" id="IPR006423">
    <property type="entry name" value="Lipo_e_P4"/>
</dbReference>
<sequence length="544" mass="59276">MQNIVRAALLSSCVLATVGCAVSQPKPLAPVNEPVATAQSLAGLTVVTWNMEHLALPAEGGCRPRQAADFDRLRAYAAGLRADIVALQEVASADAVKAVFPESDWQVIMSARADSPAYECRGSGNLSTPQKVAYAVKKSVPVVQVEQFDALALNNPGLRFGLGLTVSTALGQVELLNVHMKSGCFVDDFSQADSPACQTYAQQAPVLDSWVEQREKAGKPYLVLGDFNHRLSASYNRMTRTLTQNSDGSASSLQITTRDLIGCDARYPAPIDHILAGGWAGDVQVPAAEIHVYENMQRKAMLSDHCPVSLTLKAAPKPLSNAVKWQTTSKEYRVITSAIYQSAADSVRARSLPQNPWVVVMDIDETVLDNSAYQAMRERMGKGYSRESWKDWVISEKASLVPGVAGFIDAVLAGGGKLMLITNRDKSLDSHTWANLLALGLPLSADNTCLVGRRAQDKQAIDHKTIINDKDLRRQQIRQGNPDCLVVDKQMPASWKQPHQILMQVGDNIEDVEFITQEDADVDALLKRWGGDVIVLPNPMYGSW</sequence>
<dbReference type="Gene3D" id="3.40.50.1000">
    <property type="entry name" value="HAD superfamily/HAD-like"/>
    <property type="match status" value="1"/>
</dbReference>
<dbReference type="InterPro" id="IPR036412">
    <property type="entry name" value="HAD-like_sf"/>
</dbReference>
<dbReference type="EMBL" id="JBHSUS010000001">
    <property type="protein sequence ID" value="MFC6440203.1"/>
    <property type="molecule type" value="Genomic_DNA"/>
</dbReference>
<dbReference type="Gene3D" id="3.60.10.10">
    <property type="entry name" value="Endonuclease/exonuclease/phosphatase"/>
    <property type="match status" value="1"/>
</dbReference>
<feature type="chain" id="PRO_5046675153" evidence="2">
    <location>
        <begin position="24"/>
        <end position="544"/>
    </location>
</feature>
<dbReference type="InterPro" id="IPR023214">
    <property type="entry name" value="HAD_sf"/>
</dbReference>
<dbReference type="PROSITE" id="PS51257">
    <property type="entry name" value="PROKAR_LIPOPROTEIN"/>
    <property type="match status" value="1"/>
</dbReference>
<dbReference type="SFLD" id="SFLDS00003">
    <property type="entry name" value="Haloacid_Dehalogenase"/>
    <property type="match status" value="1"/>
</dbReference>
<dbReference type="SUPFAM" id="SSF56219">
    <property type="entry name" value="DNase I-like"/>
    <property type="match status" value="1"/>
</dbReference>